<protein>
    <submittedName>
        <fullName evidence="1">Uncharacterized protein</fullName>
    </submittedName>
</protein>
<reference evidence="1" key="1">
    <citation type="submission" date="2014-11" db="EMBL/GenBank/DDBJ databases">
        <authorList>
            <person name="Otto D Thomas"/>
            <person name="Naeem Raeece"/>
        </authorList>
    </citation>
    <scope>NUCLEOTIDE SEQUENCE</scope>
</reference>
<gene>
    <name evidence="1" type="ORF">Cvel_23734</name>
</gene>
<sequence>MSPILFYPVPEVMDLELLGDLGGVLLSSSLGQIGEEQTNRGKRREVLPLLRESDLLHLSSVSVKHFFLPFILIICDRGDRDRSASGEVETTNDEITDLSFSRLELIINHTTRLSLLKSGDPRLHSLDFLALPLDFVV</sequence>
<dbReference type="AlphaFoldDB" id="A0A0G4GWW8"/>
<dbReference type="EMBL" id="CDMZ01001639">
    <property type="protein sequence ID" value="CEM35508.1"/>
    <property type="molecule type" value="Genomic_DNA"/>
</dbReference>
<dbReference type="VEuPathDB" id="CryptoDB:Cvel_23734"/>
<proteinExistence type="predicted"/>
<accession>A0A0G4GWW8</accession>
<name>A0A0G4GWW8_9ALVE</name>
<evidence type="ECO:0000313" key="1">
    <source>
        <dbReference type="EMBL" id="CEM35508.1"/>
    </source>
</evidence>
<organism evidence="1">
    <name type="scientific">Chromera velia CCMP2878</name>
    <dbReference type="NCBI Taxonomy" id="1169474"/>
    <lineage>
        <taxon>Eukaryota</taxon>
        <taxon>Sar</taxon>
        <taxon>Alveolata</taxon>
        <taxon>Colpodellida</taxon>
        <taxon>Chromeraceae</taxon>
        <taxon>Chromera</taxon>
    </lineage>
</organism>